<feature type="transmembrane region" description="Helical" evidence="1">
    <location>
        <begin position="191"/>
        <end position="211"/>
    </location>
</feature>
<feature type="transmembrane region" description="Helical" evidence="1">
    <location>
        <begin position="94"/>
        <end position="112"/>
    </location>
</feature>
<dbReference type="InterPro" id="IPR043128">
    <property type="entry name" value="Rev_trsase/Diguanyl_cyclase"/>
</dbReference>
<dbReference type="RefSeq" id="WP_067688210.1">
    <property type="nucleotide sequence ID" value="NZ_LLZH01000071.1"/>
</dbReference>
<dbReference type="CDD" id="cd01949">
    <property type="entry name" value="GGDEF"/>
    <property type="match status" value="1"/>
</dbReference>
<sequence length="492" mass="52942">MLTAIAWTALGAVLLFTFGGEPNSQVRVFWLFQPPLDLLLVYSSWRVYRIATGPIRRYWRLQTIGASLFFCGDVVQTGFALFRRDQWSTAGGDIQSTCFAVGLGLIIVGMLIHPLPGRTARESLAFWLDSATVMVGGAVVAWCFAVTPDQQDKNASLIGSLAAGAVVLTSAFAAVKLILSGNAPMHKAAATPMIVAAVVNAVGLFVAPPGAHDSFPPHVYVIRLLPSLLIAMGPRNQEILARFDETAFGSRRRRPYSLLPYGSILVVFVTMLVVLPNGLDTRLWGVVTGLGIIVALVVARQLAAFHDNTSLIDQLREHQERLSHQALYDELTGLANRAHFREETTTALDGAAPGTVALLLVDLDGFKAVNDTHGHGAGDLLLAGVAEKLRQSVRSGDLVARLGGDEFAVLLRDCTVRDAEQTAQRILRSMGDPIEVGETAVRANASIGIACVGEGDDDVRSLLHDADIAMYTSKHQGKGTWNRYEAGMVLSH</sequence>
<dbReference type="OrthoDB" id="8526884at2"/>
<protein>
    <submittedName>
        <fullName evidence="3">Histidine kinase</fullName>
    </submittedName>
</protein>
<dbReference type="InterPro" id="IPR000160">
    <property type="entry name" value="GGDEF_dom"/>
</dbReference>
<evidence type="ECO:0000256" key="1">
    <source>
        <dbReference type="SAM" id="Phobius"/>
    </source>
</evidence>
<keyword evidence="3" id="KW-0808">Transferase</keyword>
<evidence type="ECO:0000313" key="3">
    <source>
        <dbReference type="EMBL" id="KUL37645.1"/>
    </source>
</evidence>
<gene>
    <name evidence="3" type="ORF">ADL15_11530</name>
</gene>
<dbReference type="NCBIfam" id="TIGR00254">
    <property type="entry name" value="GGDEF"/>
    <property type="match status" value="1"/>
</dbReference>
<dbReference type="SMART" id="SM00267">
    <property type="entry name" value="GGDEF"/>
    <property type="match status" value="1"/>
</dbReference>
<reference evidence="3 4" key="1">
    <citation type="submission" date="2015-10" db="EMBL/GenBank/DDBJ databases">
        <authorList>
            <person name="Gilbert D.G."/>
        </authorList>
    </citation>
    <scope>NUCLEOTIDE SEQUENCE [LARGE SCALE GENOMIC DNA]</scope>
    <source>
        <strain evidence="3 4">NRRL B-16712</strain>
    </source>
</reference>
<dbReference type="EMBL" id="LLZH01000071">
    <property type="protein sequence ID" value="KUL37645.1"/>
    <property type="molecule type" value="Genomic_DNA"/>
</dbReference>
<dbReference type="InterPro" id="IPR052163">
    <property type="entry name" value="DGC-Regulatory_Protein"/>
</dbReference>
<dbReference type="Gene3D" id="3.30.70.270">
    <property type="match status" value="1"/>
</dbReference>
<dbReference type="Proteomes" id="UP000053244">
    <property type="component" value="Unassembled WGS sequence"/>
</dbReference>
<feature type="domain" description="GGDEF" evidence="2">
    <location>
        <begin position="354"/>
        <end position="486"/>
    </location>
</feature>
<proteinExistence type="predicted"/>
<dbReference type="PROSITE" id="PS50887">
    <property type="entry name" value="GGDEF"/>
    <property type="match status" value="1"/>
</dbReference>
<dbReference type="AlphaFoldDB" id="A0A0X3UYQ4"/>
<feature type="transmembrane region" description="Helical" evidence="1">
    <location>
        <begin position="157"/>
        <end position="179"/>
    </location>
</feature>
<dbReference type="SUPFAM" id="SSF55073">
    <property type="entry name" value="Nucleotide cyclase"/>
    <property type="match status" value="1"/>
</dbReference>
<keyword evidence="1" id="KW-0812">Transmembrane</keyword>
<feature type="transmembrane region" description="Helical" evidence="1">
    <location>
        <begin position="281"/>
        <end position="299"/>
    </location>
</feature>
<evidence type="ECO:0000313" key="4">
    <source>
        <dbReference type="Proteomes" id="UP000053244"/>
    </source>
</evidence>
<feature type="transmembrane region" description="Helical" evidence="1">
    <location>
        <begin position="60"/>
        <end position="82"/>
    </location>
</feature>
<dbReference type="PANTHER" id="PTHR46663:SF2">
    <property type="entry name" value="GGDEF DOMAIN-CONTAINING PROTEIN"/>
    <property type="match status" value="1"/>
</dbReference>
<dbReference type="GO" id="GO:0016301">
    <property type="term" value="F:kinase activity"/>
    <property type="evidence" value="ECO:0007669"/>
    <property type="project" value="UniProtKB-KW"/>
</dbReference>
<keyword evidence="1" id="KW-0472">Membrane</keyword>
<keyword evidence="1" id="KW-1133">Transmembrane helix</keyword>
<feature type="transmembrane region" description="Helical" evidence="1">
    <location>
        <begin position="124"/>
        <end position="145"/>
    </location>
</feature>
<dbReference type="Pfam" id="PF00990">
    <property type="entry name" value="GGDEF"/>
    <property type="match status" value="1"/>
</dbReference>
<organism evidence="3 4">
    <name type="scientific">Actinoplanes awajinensis subsp. mycoplanecinus</name>
    <dbReference type="NCBI Taxonomy" id="135947"/>
    <lineage>
        <taxon>Bacteria</taxon>
        <taxon>Bacillati</taxon>
        <taxon>Actinomycetota</taxon>
        <taxon>Actinomycetes</taxon>
        <taxon>Micromonosporales</taxon>
        <taxon>Micromonosporaceae</taxon>
        <taxon>Actinoplanes</taxon>
    </lineage>
</organism>
<accession>A0A0X3UYQ4</accession>
<comment type="caution">
    <text evidence="3">The sequence shown here is derived from an EMBL/GenBank/DDBJ whole genome shotgun (WGS) entry which is preliminary data.</text>
</comment>
<evidence type="ECO:0000259" key="2">
    <source>
        <dbReference type="PROSITE" id="PS50887"/>
    </source>
</evidence>
<keyword evidence="4" id="KW-1185">Reference proteome</keyword>
<dbReference type="PANTHER" id="PTHR46663">
    <property type="entry name" value="DIGUANYLATE CYCLASE DGCT-RELATED"/>
    <property type="match status" value="1"/>
</dbReference>
<keyword evidence="3" id="KW-0418">Kinase</keyword>
<feature type="transmembrane region" description="Helical" evidence="1">
    <location>
        <begin position="255"/>
        <end position="275"/>
    </location>
</feature>
<dbReference type="InterPro" id="IPR029787">
    <property type="entry name" value="Nucleotide_cyclase"/>
</dbReference>
<name>A0A0X3UYQ4_9ACTN</name>